<dbReference type="Proteomes" id="UP001163046">
    <property type="component" value="Unassembled WGS sequence"/>
</dbReference>
<keyword evidence="2" id="KW-1185">Reference proteome</keyword>
<dbReference type="EMBL" id="MU827843">
    <property type="protein sequence ID" value="KAJ7318907.1"/>
    <property type="molecule type" value="Genomic_DNA"/>
</dbReference>
<accession>A0A9W9Y789</accession>
<evidence type="ECO:0000313" key="1">
    <source>
        <dbReference type="EMBL" id="KAJ7318907.1"/>
    </source>
</evidence>
<proteinExistence type="predicted"/>
<comment type="caution">
    <text evidence="1">The sequence shown here is derived from an EMBL/GenBank/DDBJ whole genome shotgun (WGS) entry which is preliminary data.</text>
</comment>
<sequence>MAVNKAHRVRRSAIENVTVTINDTAVEKRETGNATVQSNGSAFEQIVKANRGLFVNIEASSRT</sequence>
<dbReference type="AlphaFoldDB" id="A0A9W9Y789"/>
<protein>
    <submittedName>
        <fullName evidence="1">Uncharacterized protein</fullName>
    </submittedName>
</protein>
<gene>
    <name evidence="1" type="ORF">OS493_037033</name>
</gene>
<reference evidence="1" key="1">
    <citation type="submission" date="2023-01" db="EMBL/GenBank/DDBJ databases">
        <title>Genome assembly of the deep-sea coral Lophelia pertusa.</title>
        <authorList>
            <person name="Herrera S."/>
            <person name="Cordes E."/>
        </authorList>
    </citation>
    <scope>NUCLEOTIDE SEQUENCE</scope>
    <source>
        <strain evidence="1">USNM1676648</strain>
        <tissue evidence="1">Polyp</tissue>
    </source>
</reference>
<organism evidence="1 2">
    <name type="scientific">Desmophyllum pertusum</name>
    <dbReference type="NCBI Taxonomy" id="174260"/>
    <lineage>
        <taxon>Eukaryota</taxon>
        <taxon>Metazoa</taxon>
        <taxon>Cnidaria</taxon>
        <taxon>Anthozoa</taxon>
        <taxon>Hexacorallia</taxon>
        <taxon>Scleractinia</taxon>
        <taxon>Caryophylliina</taxon>
        <taxon>Caryophylliidae</taxon>
        <taxon>Desmophyllum</taxon>
    </lineage>
</organism>
<evidence type="ECO:0000313" key="2">
    <source>
        <dbReference type="Proteomes" id="UP001163046"/>
    </source>
</evidence>
<name>A0A9W9Y789_9CNID</name>